<dbReference type="OrthoDB" id="9811006at2"/>
<evidence type="ECO:0000259" key="1">
    <source>
        <dbReference type="SMART" id="SM00867"/>
    </source>
</evidence>
<dbReference type="Proteomes" id="UP000036908">
    <property type="component" value="Unassembled WGS sequence"/>
</dbReference>
<dbReference type="Pfam" id="PF04264">
    <property type="entry name" value="YceI"/>
    <property type="match status" value="1"/>
</dbReference>
<name>A0A0L8AJC1_9BACT</name>
<proteinExistence type="predicted"/>
<dbReference type="SMART" id="SM00867">
    <property type="entry name" value="YceI"/>
    <property type="match status" value="1"/>
</dbReference>
<dbReference type="InterPro" id="IPR036761">
    <property type="entry name" value="TTHA0802/YceI-like_sf"/>
</dbReference>
<protein>
    <recommendedName>
        <fullName evidence="1">Lipid/polyisoprenoid-binding YceI-like domain-containing protein</fullName>
    </recommendedName>
</protein>
<accession>A0A0L8AJC1</accession>
<dbReference type="PANTHER" id="PTHR34406:SF1">
    <property type="entry name" value="PROTEIN YCEI"/>
    <property type="match status" value="1"/>
</dbReference>
<dbReference type="EMBL" id="JSVA01000014">
    <property type="protein sequence ID" value="KOF02265.1"/>
    <property type="molecule type" value="Genomic_DNA"/>
</dbReference>
<dbReference type="SUPFAM" id="SSF101874">
    <property type="entry name" value="YceI-like"/>
    <property type="match status" value="1"/>
</dbReference>
<dbReference type="PANTHER" id="PTHR34406">
    <property type="entry name" value="PROTEIN YCEI"/>
    <property type="match status" value="1"/>
</dbReference>
<reference evidence="3" key="1">
    <citation type="submission" date="2014-11" db="EMBL/GenBank/DDBJ databases">
        <title>Genome sequencing of Roseivirga sp. D-25.</title>
        <authorList>
            <person name="Selvaratnam C."/>
            <person name="Thevarajoo S."/>
            <person name="Goh K.M."/>
            <person name="Eee R."/>
            <person name="Chan K.-G."/>
            <person name="Chong C.S."/>
        </authorList>
    </citation>
    <scope>NUCLEOTIDE SEQUENCE [LARGE SCALE GENOMIC DNA]</scope>
    <source>
        <strain evidence="3">D-25</strain>
    </source>
</reference>
<feature type="domain" description="Lipid/polyisoprenoid-binding YceI-like" evidence="1">
    <location>
        <begin position="8"/>
        <end position="176"/>
    </location>
</feature>
<organism evidence="2 3">
    <name type="scientific">Roseivirga seohaensis subsp. aquiponti</name>
    <dbReference type="NCBI Taxonomy" id="1566026"/>
    <lineage>
        <taxon>Bacteria</taxon>
        <taxon>Pseudomonadati</taxon>
        <taxon>Bacteroidota</taxon>
        <taxon>Cytophagia</taxon>
        <taxon>Cytophagales</taxon>
        <taxon>Roseivirgaceae</taxon>
        <taxon>Roseivirga</taxon>
    </lineage>
</organism>
<dbReference type="Gene3D" id="2.40.128.110">
    <property type="entry name" value="Lipid/polyisoprenoid-binding, YceI-like"/>
    <property type="match status" value="1"/>
</dbReference>
<dbReference type="InterPro" id="IPR007372">
    <property type="entry name" value="Lipid/polyisoprenoid-bd_YceI"/>
</dbReference>
<keyword evidence="3" id="KW-1185">Reference proteome</keyword>
<dbReference type="RefSeq" id="WP_053224093.1">
    <property type="nucleotide sequence ID" value="NZ_JSVA01000014.1"/>
</dbReference>
<dbReference type="AlphaFoldDB" id="A0A0L8AJC1"/>
<comment type="caution">
    <text evidence="2">The sequence shown here is derived from an EMBL/GenBank/DDBJ whole genome shotgun (WGS) entry which is preliminary data.</text>
</comment>
<evidence type="ECO:0000313" key="3">
    <source>
        <dbReference type="Proteomes" id="UP000036908"/>
    </source>
</evidence>
<evidence type="ECO:0000313" key="2">
    <source>
        <dbReference type="EMBL" id="KOF02265.1"/>
    </source>
</evidence>
<sequence>METLTKTTWKIDPTHSEVQFKVKHLVISTVTGSFKSFEGGLSTNGDNFDGANATFSIDTSSVDTNVADRDAHLKSPEFFDSENYPNMIFKGVLKQVSGDDYKLVGDLTIKETTKPVELAVEHGGIMKDGYGQTKAGFEITGSINRKEFGLTWSMVTEAGGVVVGDNVKLLLNVQLTKA</sequence>
<gene>
    <name evidence="2" type="ORF">OB69_12595</name>
</gene>
<dbReference type="PATRIC" id="fig|1566026.4.peg.813"/>